<feature type="chain" id="PRO_5038793641" evidence="1">
    <location>
        <begin position="20"/>
        <end position="56"/>
    </location>
</feature>
<protein>
    <submittedName>
        <fullName evidence="2">Uncharacterized protein</fullName>
    </submittedName>
</protein>
<organism evidence="2 3">
    <name type="scientific">Ignavigranum ruoffiae</name>
    <dbReference type="NCBI Taxonomy" id="89093"/>
    <lineage>
        <taxon>Bacteria</taxon>
        <taxon>Bacillati</taxon>
        <taxon>Bacillota</taxon>
        <taxon>Bacilli</taxon>
        <taxon>Lactobacillales</taxon>
        <taxon>Aerococcaceae</taxon>
        <taxon>Ignavigranum</taxon>
    </lineage>
</organism>
<name>A0A1H9CM08_9LACT</name>
<reference evidence="2 3" key="1">
    <citation type="submission" date="2016-10" db="EMBL/GenBank/DDBJ databases">
        <authorList>
            <person name="de Groot N.N."/>
        </authorList>
    </citation>
    <scope>NUCLEOTIDE SEQUENCE [LARGE SCALE GENOMIC DNA]</scope>
    <source>
        <strain evidence="2 3">DSM 15695</strain>
    </source>
</reference>
<feature type="signal peptide" evidence="1">
    <location>
        <begin position="1"/>
        <end position="19"/>
    </location>
</feature>
<dbReference type="Proteomes" id="UP000198833">
    <property type="component" value="Unassembled WGS sequence"/>
</dbReference>
<sequence>MKKILTVLALFALILFSFAHQQGFARENLNQRIEKGWNQRNDVSIIFENADRQLLE</sequence>
<keyword evidence="3" id="KW-1185">Reference proteome</keyword>
<evidence type="ECO:0000313" key="2">
    <source>
        <dbReference type="EMBL" id="SEQ02101.1"/>
    </source>
</evidence>
<dbReference type="EMBL" id="FOEN01000004">
    <property type="protein sequence ID" value="SEQ02101.1"/>
    <property type="molecule type" value="Genomic_DNA"/>
</dbReference>
<dbReference type="STRING" id="89093.SAMN04488558_10472"/>
<gene>
    <name evidence="2" type="ORF">SAMN04488558_10472</name>
</gene>
<evidence type="ECO:0000256" key="1">
    <source>
        <dbReference type="SAM" id="SignalP"/>
    </source>
</evidence>
<dbReference type="AlphaFoldDB" id="A0A1H9CM08"/>
<evidence type="ECO:0000313" key="3">
    <source>
        <dbReference type="Proteomes" id="UP000198833"/>
    </source>
</evidence>
<keyword evidence="1" id="KW-0732">Signal</keyword>
<dbReference type="RefSeq" id="WP_159428848.1">
    <property type="nucleotide sequence ID" value="NZ_CALUDV010000026.1"/>
</dbReference>
<accession>A0A1H9CM08</accession>
<proteinExistence type="predicted"/>